<organism evidence="3 4">
    <name type="scientific">Aquiflexum gelatinilyticum</name>
    <dbReference type="NCBI Taxonomy" id="2961943"/>
    <lineage>
        <taxon>Bacteria</taxon>
        <taxon>Pseudomonadati</taxon>
        <taxon>Bacteroidota</taxon>
        <taxon>Cytophagia</taxon>
        <taxon>Cytophagales</taxon>
        <taxon>Cyclobacteriaceae</taxon>
        <taxon>Aquiflexum</taxon>
    </lineage>
</organism>
<proteinExistence type="predicted"/>
<sequence length="523" mass="60583">MHFNFHFLKFLCPELDKTFSGAEIVECFSQNKDELVIGCTKDEEDIFIRANLLPSISCLSFPDNFKRSKRNTVSLFPQIIGKKISKIDVVNFERAFIAYLDSGDKIVFKLHGTRSNILFYPKDETLPSLLFRNELRDDKNLLVSDLSKNLHLDWNTFSSVEGNASKFLPTLGKIPREWLKKQGYIEAGLEEKWELMKELLDILESPLYAIISDENEYLLSLLPEKEAIFTTSDPIKACNELFRYRVVIQSFEKEKHSWLKQLQEQQKRTKSYIQKTGERLEQLLLETPPSQVADVIMANLHAIESNTEQIALFNFYSGKEEIFKLKVGQSPQKYAENLYRKSKNRKKEIEQLSQNLAEKEKLSLHTASWLEEIEGFKDFRSLRDFIKNNHLTPKSKEHEEQVPFKRFEIEGFEVLVGKSAKSNDDMLRNFAWKEDLWLHAKDVSGSHVLIKYRSGINFPKTVLERAAELAAYYSKNKNESLSPVMYTPAKFVRKVKGTPPGAVMVEKENVLMVKPTGPKEDNK</sequence>
<dbReference type="Gene3D" id="2.30.310.10">
    <property type="entry name" value="ibrinogen binding protein from staphylococcus aureus domain"/>
    <property type="match status" value="1"/>
</dbReference>
<dbReference type="GO" id="GO:0072344">
    <property type="term" value="P:rescue of stalled ribosome"/>
    <property type="evidence" value="ECO:0007669"/>
    <property type="project" value="TreeGrafter"/>
</dbReference>
<keyword evidence="4" id="KW-1185">Reference proteome</keyword>
<dbReference type="PANTHER" id="PTHR15239:SF6">
    <property type="entry name" value="RIBOSOME QUALITY CONTROL COMPLEX SUBUNIT NEMF"/>
    <property type="match status" value="1"/>
</dbReference>
<evidence type="ECO:0000313" key="3">
    <source>
        <dbReference type="EMBL" id="MCR9013645.1"/>
    </source>
</evidence>
<evidence type="ECO:0000313" key="4">
    <source>
        <dbReference type="Proteomes" id="UP001142175"/>
    </source>
</evidence>
<dbReference type="Pfam" id="PF05833">
    <property type="entry name" value="NFACT_N"/>
    <property type="match status" value="1"/>
</dbReference>
<protein>
    <submittedName>
        <fullName evidence="3">NFACT RNA binding domain-containing protein</fullName>
    </submittedName>
</protein>
<evidence type="ECO:0000256" key="1">
    <source>
        <dbReference type="SAM" id="Coils"/>
    </source>
</evidence>
<comment type="caution">
    <text evidence="3">The sequence shown here is derived from an EMBL/GenBank/DDBJ whole genome shotgun (WGS) entry which is preliminary data.</text>
</comment>
<dbReference type="Proteomes" id="UP001142175">
    <property type="component" value="Unassembled WGS sequence"/>
</dbReference>
<reference evidence="3" key="1">
    <citation type="submission" date="2022-08" db="EMBL/GenBank/DDBJ databases">
        <authorList>
            <person name="Zhang D."/>
        </authorList>
    </citation>
    <scope>NUCLEOTIDE SEQUENCE</scope>
    <source>
        <strain evidence="3">XJ19-11</strain>
    </source>
</reference>
<dbReference type="PANTHER" id="PTHR15239">
    <property type="entry name" value="NUCLEAR EXPORT MEDIATOR FACTOR NEMF"/>
    <property type="match status" value="1"/>
</dbReference>
<keyword evidence="1" id="KW-0175">Coiled coil</keyword>
<feature type="coiled-coil region" evidence="1">
    <location>
        <begin position="335"/>
        <end position="362"/>
    </location>
</feature>
<dbReference type="AlphaFoldDB" id="A0A9X2P7J6"/>
<dbReference type="RefSeq" id="WP_258421541.1">
    <property type="nucleotide sequence ID" value="NZ_JANSUY010000001.1"/>
</dbReference>
<evidence type="ECO:0000259" key="2">
    <source>
        <dbReference type="Pfam" id="PF05670"/>
    </source>
</evidence>
<dbReference type="GO" id="GO:0000049">
    <property type="term" value="F:tRNA binding"/>
    <property type="evidence" value="ECO:0007669"/>
    <property type="project" value="TreeGrafter"/>
</dbReference>
<dbReference type="GO" id="GO:0043023">
    <property type="term" value="F:ribosomal large subunit binding"/>
    <property type="evidence" value="ECO:0007669"/>
    <property type="project" value="TreeGrafter"/>
</dbReference>
<dbReference type="Pfam" id="PF05670">
    <property type="entry name" value="NFACT-R_1"/>
    <property type="match status" value="1"/>
</dbReference>
<name>A0A9X2P7J6_9BACT</name>
<dbReference type="InterPro" id="IPR051608">
    <property type="entry name" value="RQC_Subunit_NEMF"/>
</dbReference>
<dbReference type="InterPro" id="IPR008532">
    <property type="entry name" value="NFACT_RNA-bd"/>
</dbReference>
<accession>A0A9X2P7J6</accession>
<gene>
    <name evidence="3" type="ORF">NU887_01295</name>
</gene>
<dbReference type="EMBL" id="JANSUY010000001">
    <property type="protein sequence ID" value="MCR9013645.1"/>
    <property type="molecule type" value="Genomic_DNA"/>
</dbReference>
<feature type="domain" description="NFACT RNA-binding" evidence="2">
    <location>
        <begin position="408"/>
        <end position="506"/>
    </location>
</feature>
<dbReference type="GO" id="GO:1990112">
    <property type="term" value="C:RQC complex"/>
    <property type="evidence" value="ECO:0007669"/>
    <property type="project" value="TreeGrafter"/>
</dbReference>